<sequence>MLLMYGTPNTTAAQQVVNCRLYCDGRAVRDIDIEHLDEVPDAPGQLIWIGLYDPDEEVLAKVQKRFGLHELAIEDAHLAHQRPKLEVYGDTLFLVLHTARRQASEFAFGESHFFIGRGYVVTIRHGPSETFAAVRARCEAAPQMLRKGEDFILYALMDFVVDNYFPIIDAMEAEIEQIEDDIFSNRFTSDDIEKVFGLRRDLVALRHAVQPLQDICTRIMRFDVPLIDRDTYPYFRDVQDHAIKASQGLETLRENLGSALDAHLMLSSVKANEVMKKLAGWAAILAVPTAIAGIYGMNFKFMPELEWAWGYPATLAAIAGACGYLYYRFHKAGWL</sequence>
<keyword evidence="6 12" id="KW-0460">Magnesium</keyword>
<feature type="transmembrane region" description="Helical" evidence="12">
    <location>
        <begin position="309"/>
        <end position="327"/>
    </location>
</feature>
<evidence type="ECO:0000256" key="3">
    <source>
        <dbReference type="ARBA" id="ARBA00022448"/>
    </source>
</evidence>
<dbReference type="NCBIfam" id="TIGR00383">
    <property type="entry name" value="corA"/>
    <property type="match status" value="1"/>
</dbReference>
<keyword evidence="14" id="KW-1185">Reference proteome</keyword>
<feature type="transmembrane region" description="Helical" evidence="12">
    <location>
        <begin position="278"/>
        <end position="297"/>
    </location>
</feature>
<dbReference type="InterPro" id="IPR002523">
    <property type="entry name" value="MgTranspt_CorA/ZnTranspt_ZntB"/>
</dbReference>
<dbReference type="PANTHER" id="PTHR46494">
    <property type="entry name" value="CORA FAMILY METAL ION TRANSPORTER (EUROFUNG)"/>
    <property type="match status" value="1"/>
</dbReference>
<evidence type="ECO:0000256" key="7">
    <source>
        <dbReference type="ARBA" id="ARBA00022989"/>
    </source>
</evidence>
<dbReference type="FunFam" id="1.20.58.340:FF:000004">
    <property type="entry name" value="Magnesium transport protein CorA"/>
    <property type="match status" value="1"/>
</dbReference>
<comment type="similarity">
    <text evidence="2 12">Belongs to the CorA metal ion transporter (MIT) (TC 1.A.35) family.</text>
</comment>
<dbReference type="GO" id="GO:0015095">
    <property type="term" value="F:magnesium ion transmembrane transporter activity"/>
    <property type="evidence" value="ECO:0007669"/>
    <property type="project" value="UniProtKB-UniRule"/>
</dbReference>
<organism evidence="13 14">
    <name type="scientific">Hypericibacter terrae</name>
    <dbReference type="NCBI Taxonomy" id="2602015"/>
    <lineage>
        <taxon>Bacteria</taxon>
        <taxon>Pseudomonadati</taxon>
        <taxon>Pseudomonadota</taxon>
        <taxon>Alphaproteobacteria</taxon>
        <taxon>Rhodospirillales</taxon>
        <taxon>Dongiaceae</taxon>
        <taxon>Hypericibacter</taxon>
    </lineage>
</organism>
<evidence type="ECO:0000256" key="4">
    <source>
        <dbReference type="ARBA" id="ARBA00022475"/>
    </source>
</evidence>
<evidence type="ECO:0000256" key="9">
    <source>
        <dbReference type="ARBA" id="ARBA00023136"/>
    </source>
</evidence>
<comment type="catalytic activity">
    <reaction evidence="10">
        <text>Mg(2+)(in) = Mg(2+)(out)</text>
        <dbReference type="Rhea" id="RHEA:29827"/>
        <dbReference type="ChEBI" id="CHEBI:18420"/>
    </reaction>
</comment>
<dbReference type="CDD" id="cd12830">
    <property type="entry name" value="MtCorA-like"/>
    <property type="match status" value="1"/>
</dbReference>
<evidence type="ECO:0000256" key="11">
    <source>
        <dbReference type="ARBA" id="ARBA00045497"/>
    </source>
</evidence>
<dbReference type="EMBL" id="CP042906">
    <property type="protein sequence ID" value="QEX15957.1"/>
    <property type="molecule type" value="Genomic_DNA"/>
</dbReference>
<keyword evidence="8 12" id="KW-0406">Ion transport</keyword>
<dbReference type="GO" id="GO:0050897">
    <property type="term" value="F:cobalt ion binding"/>
    <property type="evidence" value="ECO:0007669"/>
    <property type="project" value="TreeGrafter"/>
</dbReference>
<gene>
    <name evidence="12" type="primary">corA</name>
    <name evidence="13" type="ORF">FRZ44_12470</name>
</gene>
<name>A0A5J6MFV3_9PROT</name>
<dbReference type="AlphaFoldDB" id="A0A5J6MFV3"/>
<keyword evidence="4 12" id="KW-1003">Cell membrane</keyword>
<accession>A0A5J6MFV3</accession>
<evidence type="ECO:0000256" key="12">
    <source>
        <dbReference type="RuleBase" id="RU362010"/>
    </source>
</evidence>
<evidence type="ECO:0000256" key="5">
    <source>
        <dbReference type="ARBA" id="ARBA00022692"/>
    </source>
</evidence>
<dbReference type="PANTHER" id="PTHR46494:SF1">
    <property type="entry name" value="CORA FAMILY METAL ION TRANSPORTER (EUROFUNG)"/>
    <property type="match status" value="1"/>
</dbReference>
<evidence type="ECO:0000313" key="13">
    <source>
        <dbReference type="EMBL" id="QEX15957.1"/>
    </source>
</evidence>
<evidence type="ECO:0000256" key="6">
    <source>
        <dbReference type="ARBA" id="ARBA00022842"/>
    </source>
</evidence>
<dbReference type="Gene3D" id="1.20.58.340">
    <property type="entry name" value="Magnesium transport protein CorA, transmembrane region"/>
    <property type="match status" value="2"/>
</dbReference>
<dbReference type="InterPro" id="IPR045863">
    <property type="entry name" value="CorA_TM1_TM2"/>
</dbReference>
<evidence type="ECO:0000256" key="10">
    <source>
        <dbReference type="ARBA" id="ARBA00034269"/>
    </source>
</evidence>
<comment type="subcellular location">
    <subcellularLocation>
        <location evidence="1">Cell membrane</location>
        <topology evidence="1">Multi-pass membrane protein</topology>
    </subcellularLocation>
    <subcellularLocation>
        <location evidence="12">Membrane</location>
        <topology evidence="12">Multi-pass membrane protein</topology>
    </subcellularLocation>
</comment>
<evidence type="ECO:0000256" key="8">
    <source>
        <dbReference type="ARBA" id="ARBA00023065"/>
    </source>
</evidence>
<keyword evidence="7 12" id="KW-1133">Transmembrane helix</keyword>
<comment type="function">
    <text evidence="11">Mediates influx of magnesium ions. Alternates between open and closed states. Activated by low cytoplasmic Mg(2+) levels. Inactive when cytoplasmic Mg(2+) levels are high.</text>
</comment>
<dbReference type="SUPFAM" id="SSF143865">
    <property type="entry name" value="CorA soluble domain-like"/>
    <property type="match status" value="1"/>
</dbReference>
<evidence type="ECO:0000256" key="1">
    <source>
        <dbReference type="ARBA" id="ARBA00004651"/>
    </source>
</evidence>
<dbReference type="InterPro" id="IPR004488">
    <property type="entry name" value="Mg/Co-transport_prot_CorA"/>
</dbReference>
<protein>
    <recommendedName>
        <fullName evidence="12">Magnesium transport protein CorA</fullName>
    </recommendedName>
</protein>
<dbReference type="GO" id="GO:0000287">
    <property type="term" value="F:magnesium ion binding"/>
    <property type="evidence" value="ECO:0007669"/>
    <property type="project" value="TreeGrafter"/>
</dbReference>
<dbReference type="InterPro" id="IPR045861">
    <property type="entry name" value="CorA_cytoplasmic_dom"/>
</dbReference>
<keyword evidence="9 12" id="KW-0472">Membrane</keyword>
<dbReference type="Gene3D" id="3.30.460.20">
    <property type="entry name" value="CorA soluble domain-like"/>
    <property type="match status" value="1"/>
</dbReference>
<dbReference type="GO" id="GO:0015087">
    <property type="term" value="F:cobalt ion transmembrane transporter activity"/>
    <property type="evidence" value="ECO:0007669"/>
    <property type="project" value="UniProtKB-UniRule"/>
</dbReference>
<dbReference type="SUPFAM" id="SSF144083">
    <property type="entry name" value="Magnesium transport protein CorA, transmembrane region"/>
    <property type="match status" value="1"/>
</dbReference>
<evidence type="ECO:0000256" key="2">
    <source>
        <dbReference type="ARBA" id="ARBA00009765"/>
    </source>
</evidence>
<evidence type="ECO:0000313" key="14">
    <source>
        <dbReference type="Proteomes" id="UP000326202"/>
    </source>
</evidence>
<keyword evidence="5 12" id="KW-0812">Transmembrane</keyword>
<dbReference type="Pfam" id="PF01544">
    <property type="entry name" value="CorA"/>
    <property type="match status" value="1"/>
</dbReference>
<dbReference type="KEGG" id="htq:FRZ44_12470"/>
<dbReference type="GO" id="GO:0005886">
    <property type="term" value="C:plasma membrane"/>
    <property type="evidence" value="ECO:0007669"/>
    <property type="project" value="UniProtKB-SubCell"/>
</dbReference>
<reference evidence="13 14" key="1">
    <citation type="submission" date="2019-08" db="EMBL/GenBank/DDBJ databases">
        <title>Hyperibacter terrae gen. nov., sp. nov. and Hyperibacter viscosus sp. nov., two new members in the family Rhodospirillaceae isolated from the rhizosphere of Hypericum perforatum.</title>
        <authorList>
            <person name="Noviana Z."/>
        </authorList>
    </citation>
    <scope>NUCLEOTIDE SEQUENCE [LARGE SCALE GENOMIC DNA]</scope>
    <source>
        <strain evidence="13 14">R5913</strain>
    </source>
</reference>
<keyword evidence="3 12" id="KW-0813">Transport</keyword>
<proteinExistence type="inferred from homology"/>
<dbReference type="Proteomes" id="UP000326202">
    <property type="component" value="Chromosome"/>
</dbReference>